<sequence length="35" mass="4085">MGKKKPSEQKTNRHHQKQANRSRDKKLDGPNRPST</sequence>
<feature type="compositionally biased region" description="Basic and acidic residues" evidence="1">
    <location>
        <begin position="1"/>
        <end position="11"/>
    </location>
</feature>
<organism evidence="2 3">
    <name type="scientific">Lentibacillus kimchii</name>
    <dbReference type="NCBI Taxonomy" id="1542911"/>
    <lineage>
        <taxon>Bacteria</taxon>
        <taxon>Bacillati</taxon>
        <taxon>Bacillota</taxon>
        <taxon>Bacilli</taxon>
        <taxon>Bacillales</taxon>
        <taxon>Bacillaceae</taxon>
        <taxon>Lentibacillus</taxon>
    </lineage>
</organism>
<proteinExistence type="predicted"/>
<evidence type="ECO:0000256" key="1">
    <source>
        <dbReference type="SAM" id="MobiDB-lite"/>
    </source>
</evidence>
<dbReference type="Proteomes" id="UP001596620">
    <property type="component" value="Unassembled WGS sequence"/>
</dbReference>
<protein>
    <submittedName>
        <fullName evidence="2">Spore protein</fullName>
    </submittedName>
</protein>
<evidence type="ECO:0000313" key="3">
    <source>
        <dbReference type="Proteomes" id="UP001596620"/>
    </source>
</evidence>
<comment type="caution">
    <text evidence="2">The sequence shown here is derived from an EMBL/GenBank/DDBJ whole genome shotgun (WGS) entry which is preliminary data.</text>
</comment>
<feature type="region of interest" description="Disordered" evidence="1">
    <location>
        <begin position="1"/>
        <end position="35"/>
    </location>
</feature>
<dbReference type="RefSeq" id="WP_382361450.1">
    <property type="nucleotide sequence ID" value="NZ_JBHTGR010000057.1"/>
</dbReference>
<dbReference type="EMBL" id="JBHTGR010000057">
    <property type="protein sequence ID" value="MFC7748246.1"/>
    <property type="molecule type" value="Genomic_DNA"/>
</dbReference>
<gene>
    <name evidence="2" type="ORF">ACFQU8_13725</name>
</gene>
<evidence type="ECO:0000313" key="2">
    <source>
        <dbReference type="EMBL" id="MFC7748246.1"/>
    </source>
</evidence>
<reference evidence="3" key="1">
    <citation type="journal article" date="2019" name="Int. J. Syst. Evol. Microbiol.">
        <title>The Global Catalogue of Microorganisms (GCM) 10K type strain sequencing project: providing services to taxonomists for standard genome sequencing and annotation.</title>
        <authorList>
            <consortium name="The Broad Institute Genomics Platform"/>
            <consortium name="The Broad Institute Genome Sequencing Center for Infectious Disease"/>
            <person name="Wu L."/>
            <person name="Ma J."/>
        </authorList>
    </citation>
    <scope>NUCLEOTIDE SEQUENCE [LARGE SCALE GENOMIC DNA]</scope>
    <source>
        <strain evidence="3">JCM 30234</strain>
    </source>
</reference>
<keyword evidence="3" id="KW-1185">Reference proteome</keyword>
<accession>A0ABW2UWH7</accession>
<name>A0ABW2UWH7_9BACI</name>